<evidence type="ECO:0000256" key="1">
    <source>
        <dbReference type="SAM" id="Coils"/>
    </source>
</evidence>
<dbReference type="GO" id="GO:0003824">
    <property type="term" value="F:catalytic activity"/>
    <property type="evidence" value="ECO:0007669"/>
    <property type="project" value="InterPro"/>
</dbReference>
<dbReference type="AlphaFoldDB" id="A0A8J3N3B6"/>
<reference evidence="3" key="1">
    <citation type="submission" date="2020-10" db="EMBL/GenBank/DDBJ databases">
        <title>Taxonomic study of unclassified bacteria belonging to the class Ktedonobacteria.</title>
        <authorList>
            <person name="Yabe S."/>
            <person name="Wang C.M."/>
            <person name="Zheng Y."/>
            <person name="Sakai Y."/>
            <person name="Cavaletti L."/>
            <person name="Monciardini P."/>
            <person name="Donadio S."/>
        </authorList>
    </citation>
    <scope>NUCLEOTIDE SEQUENCE</scope>
    <source>
        <strain evidence="3">ID150040</strain>
    </source>
</reference>
<keyword evidence="4" id="KW-1185">Reference proteome</keyword>
<organism evidence="3 4">
    <name type="scientific">Reticulibacter mediterranei</name>
    <dbReference type="NCBI Taxonomy" id="2778369"/>
    <lineage>
        <taxon>Bacteria</taxon>
        <taxon>Bacillati</taxon>
        <taxon>Chloroflexota</taxon>
        <taxon>Ktedonobacteria</taxon>
        <taxon>Ktedonobacterales</taxon>
        <taxon>Reticulibacteraceae</taxon>
        <taxon>Reticulibacter</taxon>
    </lineage>
</organism>
<evidence type="ECO:0000259" key="2">
    <source>
        <dbReference type="Pfam" id="PF04961"/>
    </source>
</evidence>
<evidence type="ECO:0000313" key="3">
    <source>
        <dbReference type="EMBL" id="GHO96969.1"/>
    </source>
</evidence>
<keyword evidence="1" id="KW-0175">Coiled coil</keyword>
<dbReference type="Proteomes" id="UP000597444">
    <property type="component" value="Unassembled WGS sequence"/>
</dbReference>
<dbReference type="Pfam" id="PF04961">
    <property type="entry name" value="FTCD_C"/>
    <property type="match status" value="1"/>
</dbReference>
<name>A0A8J3N3B6_9CHLR</name>
<dbReference type="SUPFAM" id="SSF101262">
    <property type="entry name" value="Methenyltetrahydrofolate cyclohydrolase-like"/>
    <property type="match status" value="1"/>
</dbReference>
<evidence type="ECO:0000313" key="4">
    <source>
        <dbReference type="Proteomes" id="UP000597444"/>
    </source>
</evidence>
<dbReference type="InterPro" id="IPR036178">
    <property type="entry name" value="Formintransfe-cycloase-like_sf"/>
</dbReference>
<dbReference type="Gene3D" id="1.20.120.680">
    <property type="entry name" value="Formiminotetrahydrofolate cyclodeaminase monomer, up-and-down helical bundle"/>
    <property type="match status" value="1"/>
</dbReference>
<proteinExistence type="predicted"/>
<comment type="caution">
    <text evidence="3">The sequence shown here is derived from an EMBL/GenBank/DDBJ whole genome shotgun (WGS) entry which is preliminary data.</text>
</comment>
<dbReference type="RefSeq" id="WP_220207556.1">
    <property type="nucleotide sequence ID" value="NZ_BNJK01000001.1"/>
</dbReference>
<gene>
    <name evidence="3" type="ORF">KSF_070170</name>
</gene>
<protein>
    <submittedName>
        <fullName evidence="3">Sugar ABC transporter substrate-binding protein</fullName>
    </submittedName>
</protein>
<dbReference type="InterPro" id="IPR007044">
    <property type="entry name" value="Cyclodeamin/CycHdrlase"/>
</dbReference>
<sequence length="207" mass="22212">MYLDKPLRNYLDDLASAQPTPGGGSAAALSGAMGAALACMVSRLTLGKADYADVQEEITTLLQRAEQLRDSFQQLMQQDIAAYGRLSASFKLPRTTAEEKAARTKAVQESLKEAALVPLAMAESAAELINYCLRIAQIGNARVLSDIATASALAVSAGNGASWMIRVNVTSMKDQELVGKLNHRLEQALQTLATVSQQVKETVEKRD</sequence>
<feature type="domain" description="Cyclodeaminase/cyclohydrolase" evidence="2">
    <location>
        <begin position="7"/>
        <end position="186"/>
    </location>
</feature>
<accession>A0A8J3N3B6</accession>
<feature type="coiled-coil region" evidence="1">
    <location>
        <begin position="51"/>
        <end position="78"/>
    </location>
</feature>
<dbReference type="EMBL" id="BNJK01000001">
    <property type="protein sequence ID" value="GHO96969.1"/>
    <property type="molecule type" value="Genomic_DNA"/>
</dbReference>